<protein>
    <submittedName>
        <fullName evidence="2">Hypp6469 protein</fullName>
    </submittedName>
</protein>
<feature type="signal peptide" evidence="1">
    <location>
        <begin position="1"/>
        <end position="24"/>
    </location>
</feature>
<keyword evidence="1" id="KW-0732">Signal</keyword>
<reference evidence="2" key="1">
    <citation type="submission" date="2022-01" db="EMBL/GenBank/DDBJ databases">
        <authorList>
            <person name="Braso-Vives M."/>
        </authorList>
    </citation>
    <scope>NUCLEOTIDE SEQUENCE</scope>
</reference>
<evidence type="ECO:0000256" key="1">
    <source>
        <dbReference type="SAM" id="SignalP"/>
    </source>
</evidence>
<dbReference type="AlphaFoldDB" id="A0A8K0EA50"/>
<dbReference type="EMBL" id="OV696697">
    <property type="protein sequence ID" value="CAH1242158.1"/>
    <property type="molecule type" value="Genomic_DNA"/>
</dbReference>
<proteinExistence type="predicted"/>
<accession>A0A8K0EA50</accession>
<organism evidence="2 3">
    <name type="scientific">Branchiostoma lanceolatum</name>
    <name type="common">Common lancelet</name>
    <name type="synonym">Amphioxus lanceolatum</name>
    <dbReference type="NCBI Taxonomy" id="7740"/>
    <lineage>
        <taxon>Eukaryota</taxon>
        <taxon>Metazoa</taxon>
        <taxon>Chordata</taxon>
        <taxon>Cephalochordata</taxon>
        <taxon>Leptocardii</taxon>
        <taxon>Amphioxiformes</taxon>
        <taxon>Branchiostomatidae</taxon>
        <taxon>Branchiostoma</taxon>
    </lineage>
</organism>
<keyword evidence="3" id="KW-1185">Reference proteome</keyword>
<evidence type="ECO:0000313" key="3">
    <source>
        <dbReference type="Proteomes" id="UP000838412"/>
    </source>
</evidence>
<gene>
    <name evidence="2" type="primary">Hypp6469</name>
    <name evidence="2" type="ORF">BLAG_LOCUS5484</name>
</gene>
<sequence>MGRIESASGAVVVIVISLVATSTGEWLPPAWSHNFITFQWDDSGFELNTTENETFVKYVVQLYKTQNGSCDYVIHPPMVQEIPVYYLREATFTRLNLSHLYCRKTSLL</sequence>
<name>A0A8K0EA50_BRALA</name>
<feature type="chain" id="PRO_5035465759" evidence="1">
    <location>
        <begin position="25"/>
        <end position="108"/>
    </location>
</feature>
<evidence type="ECO:0000313" key="2">
    <source>
        <dbReference type="EMBL" id="CAH1242158.1"/>
    </source>
</evidence>
<dbReference type="Proteomes" id="UP000838412">
    <property type="component" value="Chromosome 12"/>
</dbReference>